<proteinExistence type="predicted"/>
<dbReference type="InterPro" id="IPR044210">
    <property type="entry name" value="Tfc3-like"/>
</dbReference>
<dbReference type="Pfam" id="PF04182">
    <property type="entry name" value="B-block_TFIIIC"/>
    <property type="match status" value="1"/>
</dbReference>
<feature type="compositionally biased region" description="Acidic residues" evidence="6">
    <location>
        <begin position="315"/>
        <end position="328"/>
    </location>
</feature>
<feature type="domain" description="Transcription factor tau subunit sfc3/Tfc3 C-terminal" evidence="8">
    <location>
        <begin position="1457"/>
        <end position="1878"/>
    </location>
</feature>
<feature type="region of interest" description="Disordered" evidence="6">
    <location>
        <begin position="315"/>
        <end position="345"/>
    </location>
</feature>
<keyword evidence="2" id="KW-0597">Phosphoprotein</keyword>
<dbReference type="InterPro" id="IPR007309">
    <property type="entry name" value="TFIIIC_Bblock-bd"/>
</dbReference>
<dbReference type="PANTHER" id="PTHR15180:SF1">
    <property type="entry name" value="GENERAL TRANSCRIPTION FACTOR 3C POLYPEPTIDE 1"/>
    <property type="match status" value="1"/>
</dbReference>
<feature type="compositionally biased region" description="Basic and acidic residues" evidence="6">
    <location>
        <begin position="819"/>
        <end position="829"/>
    </location>
</feature>
<comment type="subcellular location">
    <subcellularLocation>
        <location evidence="1">Nucleus</location>
    </subcellularLocation>
</comment>
<dbReference type="CDD" id="cd16169">
    <property type="entry name" value="Tau138_eWH"/>
    <property type="match status" value="1"/>
</dbReference>
<evidence type="ECO:0000313" key="9">
    <source>
        <dbReference type="EMBL" id="OJJ65076.1"/>
    </source>
</evidence>
<accession>A0A1L9U067</accession>
<feature type="region of interest" description="Disordered" evidence="6">
    <location>
        <begin position="620"/>
        <end position="648"/>
    </location>
</feature>
<evidence type="ECO:0000256" key="1">
    <source>
        <dbReference type="ARBA" id="ARBA00004123"/>
    </source>
</evidence>
<dbReference type="GO" id="GO:0005634">
    <property type="term" value="C:nucleus"/>
    <property type="evidence" value="ECO:0007669"/>
    <property type="project" value="UniProtKB-SubCell"/>
</dbReference>
<feature type="compositionally biased region" description="Polar residues" evidence="6">
    <location>
        <begin position="755"/>
        <end position="768"/>
    </location>
</feature>
<feature type="compositionally biased region" description="Low complexity" evidence="6">
    <location>
        <begin position="1079"/>
        <end position="1088"/>
    </location>
</feature>
<dbReference type="RefSeq" id="XP_040708882.1">
    <property type="nucleotide sequence ID" value="XM_040843396.1"/>
</dbReference>
<feature type="compositionally biased region" description="Basic and acidic residues" evidence="6">
    <location>
        <begin position="782"/>
        <end position="794"/>
    </location>
</feature>
<dbReference type="GO" id="GO:0006384">
    <property type="term" value="P:transcription initiation at RNA polymerase III promoter"/>
    <property type="evidence" value="ECO:0007669"/>
    <property type="project" value="InterPro"/>
</dbReference>
<evidence type="ECO:0000259" key="7">
    <source>
        <dbReference type="Pfam" id="PF04182"/>
    </source>
</evidence>
<dbReference type="InterPro" id="IPR035625">
    <property type="entry name" value="Tfc3-like_eWH"/>
</dbReference>
<feature type="compositionally biased region" description="Low complexity" evidence="6">
    <location>
        <begin position="899"/>
        <end position="914"/>
    </location>
</feature>
<evidence type="ECO:0000256" key="4">
    <source>
        <dbReference type="ARBA" id="ARBA00023163"/>
    </source>
</evidence>
<feature type="region of interest" description="Disordered" evidence="6">
    <location>
        <begin position="890"/>
        <end position="950"/>
    </location>
</feature>
<organism evidence="9 10">
    <name type="scientific">Aspergillus sydowii CBS 593.65</name>
    <dbReference type="NCBI Taxonomy" id="1036612"/>
    <lineage>
        <taxon>Eukaryota</taxon>
        <taxon>Fungi</taxon>
        <taxon>Dikarya</taxon>
        <taxon>Ascomycota</taxon>
        <taxon>Pezizomycotina</taxon>
        <taxon>Eurotiomycetes</taxon>
        <taxon>Eurotiomycetidae</taxon>
        <taxon>Eurotiales</taxon>
        <taxon>Aspergillaceae</taxon>
        <taxon>Aspergillus</taxon>
        <taxon>Aspergillus subgen. Nidulantes</taxon>
    </lineage>
</organism>
<dbReference type="Proteomes" id="UP000184356">
    <property type="component" value="Unassembled WGS sequence"/>
</dbReference>
<feature type="region of interest" description="Disordered" evidence="6">
    <location>
        <begin position="1361"/>
        <end position="1407"/>
    </location>
</feature>
<feature type="compositionally biased region" description="Basic and acidic residues" evidence="6">
    <location>
        <begin position="720"/>
        <end position="735"/>
    </location>
</feature>
<feature type="region of interest" description="Disordered" evidence="6">
    <location>
        <begin position="808"/>
        <end position="834"/>
    </location>
</feature>
<feature type="compositionally biased region" description="Basic and acidic residues" evidence="6">
    <location>
        <begin position="1383"/>
        <end position="1393"/>
    </location>
</feature>
<reference evidence="10" key="1">
    <citation type="journal article" date="2017" name="Genome Biol.">
        <title>Comparative genomics reveals high biological diversity and specific adaptations in the industrially and medically important fungal genus Aspergillus.</title>
        <authorList>
            <person name="de Vries R.P."/>
            <person name="Riley R."/>
            <person name="Wiebenga A."/>
            <person name="Aguilar-Osorio G."/>
            <person name="Amillis S."/>
            <person name="Uchima C.A."/>
            <person name="Anderluh G."/>
            <person name="Asadollahi M."/>
            <person name="Askin M."/>
            <person name="Barry K."/>
            <person name="Battaglia E."/>
            <person name="Bayram O."/>
            <person name="Benocci T."/>
            <person name="Braus-Stromeyer S.A."/>
            <person name="Caldana C."/>
            <person name="Canovas D."/>
            <person name="Cerqueira G.C."/>
            <person name="Chen F."/>
            <person name="Chen W."/>
            <person name="Choi C."/>
            <person name="Clum A."/>
            <person name="Dos Santos R.A."/>
            <person name="Damasio A.R."/>
            <person name="Diallinas G."/>
            <person name="Emri T."/>
            <person name="Fekete E."/>
            <person name="Flipphi M."/>
            <person name="Freyberg S."/>
            <person name="Gallo A."/>
            <person name="Gournas C."/>
            <person name="Habgood R."/>
            <person name="Hainaut M."/>
            <person name="Harispe M.L."/>
            <person name="Henrissat B."/>
            <person name="Hilden K.S."/>
            <person name="Hope R."/>
            <person name="Hossain A."/>
            <person name="Karabika E."/>
            <person name="Karaffa L."/>
            <person name="Karanyi Z."/>
            <person name="Krasevec N."/>
            <person name="Kuo A."/>
            <person name="Kusch H."/>
            <person name="LaButti K."/>
            <person name="Lagendijk E.L."/>
            <person name="Lapidus A."/>
            <person name="Levasseur A."/>
            <person name="Lindquist E."/>
            <person name="Lipzen A."/>
            <person name="Logrieco A.F."/>
            <person name="MacCabe A."/>
            <person name="Maekelae M.R."/>
            <person name="Malavazi I."/>
            <person name="Melin P."/>
            <person name="Meyer V."/>
            <person name="Mielnichuk N."/>
            <person name="Miskei M."/>
            <person name="Molnar A.P."/>
            <person name="Mule G."/>
            <person name="Ngan C.Y."/>
            <person name="Orejas M."/>
            <person name="Orosz E."/>
            <person name="Ouedraogo J.P."/>
            <person name="Overkamp K.M."/>
            <person name="Park H.-S."/>
            <person name="Perrone G."/>
            <person name="Piumi F."/>
            <person name="Punt P.J."/>
            <person name="Ram A.F."/>
            <person name="Ramon A."/>
            <person name="Rauscher S."/>
            <person name="Record E."/>
            <person name="Riano-Pachon D.M."/>
            <person name="Robert V."/>
            <person name="Roehrig J."/>
            <person name="Ruller R."/>
            <person name="Salamov A."/>
            <person name="Salih N.S."/>
            <person name="Samson R.A."/>
            <person name="Sandor E."/>
            <person name="Sanguinetti M."/>
            <person name="Schuetze T."/>
            <person name="Sepcic K."/>
            <person name="Shelest E."/>
            <person name="Sherlock G."/>
            <person name="Sophianopoulou V."/>
            <person name="Squina F.M."/>
            <person name="Sun H."/>
            <person name="Susca A."/>
            <person name="Todd R.B."/>
            <person name="Tsang A."/>
            <person name="Unkles S.E."/>
            <person name="van de Wiele N."/>
            <person name="van Rossen-Uffink D."/>
            <person name="Oliveira J.V."/>
            <person name="Vesth T.C."/>
            <person name="Visser J."/>
            <person name="Yu J.-H."/>
            <person name="Zhou M."/>
            <person name="Andersen M.R."/>
            <person name="Archer D.B."/>
            <person name="Baker S.E."/>
            <person name="Benoit I."/>
            <person name="Brakhage A.A."/>
            <person name="Braus G.H."/>
            <person name="Fischer R."/>
            <person name="Frisvad J.C."/>
            <person name="Goldman G.H."/>
            <person name="Houbraken J."/>
            <person name="Oakley B."/>
            <person name="Pocsi I."/>
            <person name="Scazzocchio C."/>
            <person name="Seiboth B."/>
            <person name="vanKuyk P.A."/>
            <person name="Wortman J."/>
            <person name="Dyer P.S."/>
            <person name="Grigoriev I.V."/>
        </authorList>
    </citation>
    <scope>NUCLEOTIDE SEQUENCE [LARGE SCALE GENOMIC DNA]</scope>
    <source>
        <strain evidence="10">CBS 593.65</strain>
    </source>
</reference>
<dbReference type="GO" id="GO:0000127">
    <property type="term" value="C:transcription factor TFIIIC complex"/>
    <property type="evidence" value="ECO:0007669"/>
    <property type="project" value="InterPro"/>
</dbReference>
<feature type="region of interest" description="Disordered" evidence="6">
    <location>
        <begin position="663"/>
        <end position="794"/>
    </location>
</feature>
<dbReference type="PANTHER" id="PTHR15180">
    <property type="entry name" value="GENERAL TRANSCRIPTION FACTOR 3C POLYPEPTIDE 1"/>
    <property type="match status" value="1"/>
</dbReference>
<evidence type="ECO:0000256" key="5">
    <source>
        <dbReference type="ARBA" id="ARBA00023242"/>
    </source>
</evidence>
<dbReference type="VEuPathDB" id="FungiDB:ASPSYDRAFT_169281"/>
<dbReference type="EMBL" id="KV878582">
    <property type="protein sequence ID" value="OJJ65076.1"/>
    <property type="molecule type" value="Genomic_DNA"/>
</dbReference>
<dbReference type="GeneID" id="63759469"/>
<keyword evidence="5" id="KW-0539">Nucleus</keyword>
<keyword evidence="3" id="KW-0238">DNA-binding</keyword>
<gene>
    <name evidence="9" type="ORF">ASPSYDRAFT_169281</name>
</gene>
<dbReference type="STRING" id="1036612.A0A1L9U067"/>
<dbReference type="GO" id="GO:0042791">
    <property type="term" value="P:5S class rRNA transcription by RNA polymerase III"/>
    <property type="evidence" value="ECO:0007669"/>
    <property type="project" value="TreeGrafter"/>
</dbReference>
<feature type="compositionally biased region" description="Basic residues" evidence="6">
    <location>
        <begin position="1371"/>
        <end position="1382"/>
    </location>
</feature>
<dbReference type="OrthoDB" id="5403573at2759"/>
<dbReference type="InterPro" id="IPR046488">
    <property type="entry name" value="Sfc3/Tfc3_C"/>
</dbReference>
<feature type="domain" description="B-block binding subunit of TFIIIC" evidence="7">
    <location>
        <begin position="125"/>
        <end position="193"/>
    </location>
</feature>
<keyword evidence="4" id="KW-0804">Transcription</keyword>
<feature type="compositionally biased region" description="Polar residues" evidence="6">
    <location>
        <begin position="666"/>
        <end position="683"/>
    </location>
</feature>
<name>A0A1L9U067_9EURO</name>
<dbReference type="GO" id="GO:0003677">
    <property type="term" value="F:DNA binding"/>
    <property type="evidence" value="ECO:0007669"/>
    <property type="project" value="UniProtKB-KW"/>
</dbReference>
<evidence type="ECO:0000256" key="3">
    <source>
        <dbReference type="ARBA" id="ARBA00023125"/>
    </source>
</evidence>
<evidence type="ECO:0000259" key="8">
    <source>
        <dbReference type="Pfam" id="PF20222"/>
    </source>
</evidence>
<sequence length="1927" mass="214552">MAPSLRDLIDFLLAEIALCGSQGASPADILSFIDVFYAKSAKNESDRTPVIDRRFQEKVWQWLTRNPEVSVGKSREGNGLTLEEAEKRQLGMKDAEEKPINMFVSEERTWLAITGHGPDDTKVLPMEFALLSIIASHKSSGIAQPELIKLSGQDKRSVPKRTDVLQRKGYIEKRAIQMKATRTSLCTLRKFLSPENVAAGAPDSGADAASKMIDFNAFTNRLFEILREHKVIARNDLKELLGFDDHWRWRVLSRALRKFERIGVVRRVRALSQYAHTMKKYHPCVMLVREPTEKDIDAFHDFSLHMYSDMEQDGDAGFDEDAEAEDATGEPPTAGNVGSVEREDDVEVSGRVIPLWSPDRIIHNQLFEVIDRTGTMGCTNFDIIRACFGVFWRRPLENTLTRLVECWQLSQPPYLRHLALVRDTALQRTITHYVHYSATNFGKLVEGGEASWEAVEYAPRNNKSDTIPVPPVDAKPQLDSYGLPLDAPTSDLVKNGDCSLADGIWVVKPKDYKCSSSDPQAVKLEGGSYTIQYGVKGQNIPSPSGRRATPAASPVRLKFEDEATSNISADVMRAPAPKRLKKSKYDSLDFTGMSEKEKLEAMGMDATWTEYSVLLMERPGPGVYVTSRGRRRPAGKERGRPPASRVAVFKTPKLLDLSWFRKENVGSDNGSPAPQSSQPQNVDESLLTPAPNSVGPAGSQGPSVKRGAKRSSQRRGSGPEPDKASKLRRTGDIDRGLGTPQQELDADEVMRDGQTADTGLQVPQTPSHTRGKRKRTQSPEIARQESARAREKGGRATIPSFEGVVQQVSPATEETGPEMTRRKSTDRGTGKGIEPSAIQMAGANLLETPRADHVDQHPLESTTQDEIMPGASQLPAETVVENNSAVKGPLGELRLLPQKTAKSGSSASNTGAASIPPSSPGVYQTETPGSHISQTPETPASHAIRPKPLDKGGSVAFLRRKIVMDLVEKAGGAFPMGSELWYPFVTVWMKTKYKEKPDMRTLRTAVKHLVDTGKLRQQTFCGKDSKGVMVTKTLICKSELGPDDPIVKDMQQQFLASTARHFCPPNIEVDPSLSKQRGTPKTPKPYTVPVEPTVTVKLHQKPAAVAALEKRRGENIQKRLLRRLEIEQMRESMQEVRPSGAVRLFSIPRPDGLTPSMHSIPGGQASFGVFDMGGPSMRRPPTGGIGPRRLKRFNFPISLMGPYAMLMSPSQTFNPANGTFSTNAGLATITKGRPRVRPSPAMWMLMCPSQSFNPRNGTFSTNAGLSAPRPTYARTAHRPDPHLPHSLDDLFDQAGRRNVGMAGESDPRSKKFIRDTNAILRWELQNERLLQQQRSEDLHYINQTIHDSHTFESAPIEGGIQFIPGVTPHPSARRRRRPRHEHRSGDFIYEDHPPFPPRPPSPTSMNEPSMDHYNHPIGPAAPQQRRLEKLNEMMTTGVESSALQNRPLARRTRVTGSLSFSMYQNLMTAIVVVRALAGGADGRMVDWILVGCCFPEEDPKIIQDRGKALLAKNRLQLAKMQGDFQERFIEAYAKDEVPPINYDDLEGYDWNAVIEWANANLDAPKSHTTPDLPATRDQFDDIFELREEPLMSMDEYYQTQSVTLNRKKLILSNVAFAEPLPSKANRQRLNRHKELSQFDTVKTFVRANVLTPAEVYRAADAKAALEYLDHNILNNALQSLVTERVISQSNKGRILPGRNYDITDHFIYTLSKRRAIESTELRRASKFKSDTLDTAFTSQGFYSVPFNAEDGEILALINLFASGRVTMAPRDPPRDKFGLTEGGYLTRMMNKDKLRFPVDLYPVEGKYIAGNPISERTSAIPPPCPPSFPLNETLSLPEKFPLWFDIHGGFISVLWDLAVSATLSNVAVRPGITAERIAGMIKPTMGAWEVRMVLDWLVEVGVMEKRRGDGDEEPSWFVTEWWWMVLA</sequence>
<evidence type="ECO:0000256" key="2">
    <source>
        <dbReference type="ARBA" id="ARBA00022553"/>
    </source>
</evidence>
<keyword evidence="10" id="KW-1185">Reference proteome</keyword>
<protein>
    <submittedName>
        <fullName evidence="9">Uncharacterized protein</fullName>
    </submittedName>
</protein>
<feature type="region of interest" description="Disordered" evidence="6">
    <location>
        <begin position="1066"/>
        <end position="1088"/>
    </location>
</feature>
<evidence type="ECO:0000313" key="10">
    <source>
        <dbReference type="Proteomes" id="UP000184356"/>
    </source>
</evidence>
<feature type="compositionally biased region" description="Polar residues" evidence="6">
    <location>
        <begin position="921"/>
        <end position="938"/>
    </location>
</feature>
<dbReference type="Pfam" id="PF20222">
    <property type="entry name" value="DUF6581"/>
    <property type="match status" value="1"/>
</dbReference>
<evidence type="ECO:0000256" key="6">
    <source>
        <dbReference type="SAM" id="MobiDB-lite"/>
    </source>
</evidence>